<sequence>MRPTELTSDIAVNLGDPMFRGQYHGKRKHEDDLAAVVQRAHDNGVERMLLTGTSLEESKLVLDLAKEFDYDRLKFSDKETQLKHLPRLLQLSKKYNLPMFLHDRHPEAHADLVRLLKEAGFDSTWPGGVVHSFTGTVEEMQQLLDMGLYIGVNGCSLKTEENLQVVKAIPLDRLMLETDAPWCSITTTHASHKYVPKTLPVEKVKPEKFQEGKGAKGRQEPSDVVVVASVVAGVKGESVEAVAQAAFDNSMKVFWPDRS</sequence>
<feature type="binding site" evidence="5">
    <location>
        <position position="102"/>
    </location>
    <ligand>
        <name>a divalent metal cation</name>
        <dbReference type="ChEBI" id="CHEBI:60240"/>
        <label>2</label>
    </ligand>
</feature>
<dbReference type="InterPro" id="IPR001130">
    <property type="entry name" value="TatD-like"/>
</dbReference>
<evidence type="ECO:0000313" key="6">
    <source>
        <dbReference type="EMBL" id="EJT49345.1"/>
    </source>
</evidence>
<evidence type="ECO:0000256" key="4">
    <source>
        <dbReference type="ARBA" id="ARBA00022801"/>
    </source>
</evidence>
<keyword evidence="2" id="KW-0540">Nuclease</keyword>
<dbReference type="HOGENOM" id="CLU_031506_1_0_1"/>
<dbReference type="InterPro" id="IPR018228">
    <property type="entry name" value="DNase_TatD-rel_CS"/>
</dbReference>
<dbReference type="OrthoDB" id="6079689at2759"/>
<dbReference type="PROSITE" id="PS01091">
    <property type="entry name" value="TATD_3"/>
    <property type="match status" value="1"/>
</dbReference>
<feature type="binding site" evidence="5">
    <location>
        <position position="179"/>
    </location>
    <ligand>
        <name>a divalent metal cation</name>
        <dbReference type="ChEBI" id="CHEBI:60240"/>
        <label>1</label>
    </ligand>
</feature>
<dbReference type="PIRSF" id="PIRSF005902">
    <property type="entry name" value="DNase_TatD"/>
    <property type="match status" value="1"/>
</dbReference>
<reference evidence="6 7" key="1">
    <citation type="journal article" date="2012" name="Eukaryot. Cell">
        <title>Draft genome sequence of CBS 2479, the standard type strain of Trichosporon asahii.</title>
        <authorList>
            <person name="Yang R.Y."/>
            <person name="Li H.T."/>
            <person name="Zhu H."/>
            <person name="Zhou G.P."/>
            <person name="Wang M."/>
            <person name="Wang L."/>
        </authorList>
    </citation>
    <scope>NUCLEOTIDE SEQUENCE [LARGE SCALE GENOMIC DNA]</scope>
    <source>
        <strain evidence="7">ATCC 90039 / CBS 2479 / JCM 2466 / KCTC 7840 / NCYC 2677 / UAMH 7654</strain>
    </source>
</reference>
<dbReference type="Gene3D" id="3.20.20.140">
    <property type="entry name" value="Metal-dependent hydrolases"/>
    <property type="match status" value="2"/>
</dbReference>
<dbReference type="EMBL" id="ALBS01000173">
    <property type="protein sequence ID" value="EJT49345.1"/>
    <property type="molecule type" value="Genomic_DNA"/>
</dbReference>
<dbReference type="InterPro" id="IPR032466">
    <property type="entry name" value="Metal_Hydrolase"/>
</dbReference>
<dbReference type="GO" id="GO:0008296">
    <property type="term" value="F:3'-5'-DNA exonuclease activity"/>
    <property type="evidence" value="ECO:0007669"/>
    <property type="project" value="TreeGrafter"/>
</dbReference>
<keyword evidence="3 5" id="KW-0479">Metal-binding</keyword>
<comment type="caution">
    <text evidence="6">The sequence shown here is derived from an EMBL/GenBank/DDBJ whole genome shotgun (WGS) entry which is preliminary data.</text>
</comment>
<dbReference type="GO" id="GO:0046872">
    <property type="term" value="F:metal ion binding"/>
    <property type="evidence" value="ECO:0007669"/>
    <property type="project" value="UniProtKB-KW"/>
</dbReference>
<feature type="binding site" evidence="5">
    <location>
        <position position="131"/>
    </location>
    <ligand>
        <name>a divalent metal cation</name>
        <dbReference type="ChEBI" id="CHEBI:60240"/>
        <label>2</label>
    </ligand>
</feature>
<dbReference type="RefSeq" id="XP_014180061.1">
    <property type="nucleotide sequence ID" value="XM_014324586.1"/>
</dbReference>
<keyword evidence="4" id="KW-0378">Hydrolase</keyword>
<evidence type="ECO:0000256" key="1">
    <source>
        <dbReference type="ARBA" id="ARBA00009275"/>
    </source>
</evidence>
<dbReference type="GeneID" id="25985061"/>
<name>J4UDT7_TRIAS</name>
<dbReference type="InterPro" id="IPR050891">
    <property type="entry name" value="TatD-type_Hydrolase"/>
</dbReference>
<evidence type="ECO:0000313" key="7">
    <source>
        <dbReference type="Proteomes" id="UP000002748"/>
    </source>
</evidence>
<dbReference type="Proteomes" id="UP000002748">
    <property type="component" value="Unassembled WGS sequence"/>
</dbReference>
<dbReference type="CDD" id="cd01310">
    <property type="entry name" value="TatD_DNAse"/>
    <property type="match status" value="1"/>
</dbReference>
<evidence type="ECO:0000256" key="3">
    <source>
        <dbReference type="ARBA" id="ARBA00022723"/>
    </source>
</evidence>
<dbReference type="SUPFAM" id="SSF51556">
    <property type="entry name" value="Metallo-dependent hydrolases"/>
    <property type="match status" value="1"/>
</dbReference>
<comment type="similarity">
    <text evidence="1">Belongs to the metallo-dependent hydrolases superfamily. TatD-type hydrolase family.</text>
</comment>
<dbReference type="VEuPathDB" id="FungiDB:A1Q1_01547"/>
<dbReference type="PANTHER" id="PTHR10060">
    <property type="entry name" value="TATD FAMILY DEOXYRIBONUCLEASE"/>
    <property type="match status" value="1"/>
</dbReference>
<protein>
    <submittedName>
        <fullName evidence="6">Cytoplasm protein</fullName>
    </submittedName>
</protein>
<accession>J4UDT7</accession>
<dbReference type="Pfam" id="PF01026">
    <property type="entry name" value="TatD_DNase"/>
    <property type="match status" value="1"/>
</dbReference>
<organism evidence="6 7">
    <name type="scientific">Trichosporon asahii var. asahii (strain ATCC 90039 / CBS 2479 / JCM 2466 / KCTC 7840 / NBRC 103889/ NCYC 2677 / UAMH 7654)</name>
    <name type="common">Yeast</name>
    <dbReference type="NCBI Taxonomy" id="1186058"/>
    <lineage>
        <taxon>Eukaryota</taxon>
        <taxon>Fungi</taxon>
        <taxon>Dikarya</taxon>
        <taxon>Basidiomycota</taxon>
        <taxon>Agaricomycotina</taxon>
        <taxon>Tremellomycetes</taxon>
        <taxon>Trichosporonales</taxon>
        <taxon>Trichosporonaceae</taxon>
        <taxon>Trichosporon</taxon>
    </lineage>
</organism>
<evidence type="ECO:0000256" key="5">
    <source>
        <dbReference type="PIRSR" id="PIRSR005902-1"/>
    </source>
</evidence>
<dbReference type="PANTHER" id="PTHR10060:SF15">
    <property type="entry name" value="DEOXYRIBONUCLEASE TATDN1"/>
    <property type="match status" value="1"/>
</dbReference>
<dbReference type="KEGG" id="tasa:A1Q1_01547"/>
<dbReference type="AlphaFoldDB" id="J4UDT7"/>
<evidence type="ECO:0000256" key="2">
    <source>
        <dbReference type="ARBA" id="ARBA00022722"/>
    </source>
</evidence>
<proteinExistence type="inferred from homology"/>
<gene>
    <name evidence="6" type="ORF">A1Q1_01547</name>
</gene>
<dbReference type="GO" id="GO:0005829">
    <property type="term" value="C:cytosol"/>
    <property type="evidence" value="ECO:0007669"/>
    <property type="project" value="TreeGrafter"/>
</dbReference>